<keyword evidence="4" id="KW-0560">Oxidoreductase</keyword>
<evidence type="ECO:0000256" key="3">
    <source>
        <dbReference type="ARBA" id="ARBA00022723"/>
    </source>
</evidence>
<evidence type="ECO:0000256" key="1">
    <source>
        <dbReference type="ARBA" id="ARBA00001924"/>
    </source>
</evidence>
<dbReference type="Proteomes" id="UP001642406">
    <property type="component" value="Unassembled WGS sequence"/>
</dbReference>
<dbReference type="EMBL" id="CAWUHC010000053">
    <property type="protein sequence ID" value="CAK7225489.1"/>
    <property type="molecule type" value="Genomic_DNA"/>
</dbReference>
<dbReference type="SUPFAM" id="SSF81296">
    <property type="entry name" value="E set domains"/>
    <property type="match status" value="1"/>
</dbReference>
<evidence type="ECO:0000256" key="2">
    <source>
        <dbReference type="ARBA" id="ARBA00022505"/>
    </source>
</evidence>
<protein>
    <recommendedName>
        <fullName evidence="5">Moybdenum cofactor oxidoreductase dimerisation domain-containing protein</fullName>
    </recommendedName>
</protein>
<accession>A0ABP0C0G1</accession>
<dbReference type="InterPro" id="IPR008335">
    <property type="entry name" value="Mopterin_OxRdtase_euk"/>
</dbReference>
<comment type="cofactor">
    <cofactor evidence="1">
        <name>Mo-molybdopterin</name>
        <dbReference type="ChEBI" id="CHEBI:71302"/>
    </cofactor>
</comment>
<dbReference type="Gene3D" id="2.60.40.650">
    <property type="match status" value="1"/>
</dbReference>
<evidence type="ECO:0000259" key="5">
    <source>
        <dbReference type="Pfam" id="PF03404"/>
    </source>
</evidence>
<comment type="caution">
    <text evidence="6">The sequence shown here is derived from an EMBL/GenBank/DDBJ whole genome shotgun (WGS) entry which is preliminary data.</text>
</comment>
<gene>
    <name evidence="6" type="ORF">SBRCBS47491_005907</name>
</gene>
<evidence type="ECO:0000313" key="7">
    <source>
        <dbReference type="Proteomes" id="UP001642406"/>
    </source>
</evidence>
<reference evidence="6 7" key="1">
    <citation type="submission" date="2024-01" db="EMBL/GenBank/DDBJ databases">
        <authorList>
            <person name="Allen C."/>
            <person name="Tagirdzhanova G."/>
        </authorList>
    </citation>
    <scope>NUCLEOTIDE SEQUENCE [LARGE SCALE GENOMIC DNA]</scope>
</reference>
<dbReference type="InterPro" id="IPR005066">
    <property type="entry name" value="MoCF_OxRdtse_dimer"/>
</dbReference>
<organism evidence="6 7">
    <name type="scientific">Sporothrix bragantina</name>
    <dbReference type="NCBI Taxonomy" id="671064"/>
    <lineage>
        <taxon>Eukaryota</taxon>
        <taxon>Fungi</taxon>
        <taxon>Dikarya</taxon>
        <taxon>Ascomycota</taxon>
        <taxon>Pezizomycotina</taxon>
        <taxon>Sordariomycetes</taxon>
        <taxon>Sordariomycetidae</taxon>
        <taxon>Ophiostomatales</taxon>
        <taxon>Ophiostomataceae</taxon>
        <taxon>Sporothrix</taxon>
    </lineage>
</organism>
<proteinExistence type="predicted"/>
<dbReference type="PANTHER" id="PTHR19372">
    <property type="entry name" value="SULFITE REDUCTASE"/>
    <property type="match status" value="1"/>
</dbReference>
<name>A0ABP0C0G1_9PEZI</name>
<dbReference type="PRINTS" id="PR00407">
    <property type="entry name" value="EUMOPTERIN"/>
</dbReference>
<evidence type="ECO:0000256" key="4">
    <source>
        <dbReference type="ARBA" id="ARBA00023002"/>
    </source>
</evidence>
<keyword evidence="3" id="KW-0479">Metal-binding</keyword>
<feature type="domain" description="Moybdenum cofactor oxidoreductase dimerisation" evidence="5">
    <location>
        <begin position="85"/>
        <end position="208"/>
    </location>
</feature>
<dbReference type="Pfam" id="PF03404">
    <property type="entry name" value="Mo-co_dimer"/>
    <property type="match status" value="1"/>
</dbReference>
<keyword evidence="2" id="KW-0500">Molybdenum</keyword>
<dbReference type="PANTHER" id="PTHR19372:SF7">
    <property type="entry name" value="SULFITE OXIDASE, MITOCHONDRIAL"/>
    <property type="match status" value="1"/>
</dbReference>
<evidence type="ECO:0000313" key="6">
    <source>
        <dbReference type="EMBL" id="CAK7225489.1"/>
    </source>
</evidence>
<dbReference type="InterPro" id="IPR014756">
    <property type="entry name" value="Ig_E-set"/>
</dbReference>
<keyword evidence="7" id="KW-1185">Reference proteome</keyword>
<sequence>MTYSSCKRLFTRYQWQRRDYKLFGPNEGGAPDWDKYPAIQEMPVTGTITGVWVDTKSISKAVKEGNLTAAFSLGTAARAAPGEWKSHVNESKNSTPVTATGYAYSGGRREIVRVDVSVDGGKTWDQATLLDQKQAEYDDETDRQKRNIVARGRRNFAWKRWRYDGVVLGDSPSEVVVKAIDSAYNTQFEKHDGMFNVRSNLAMAWHRV</sequence>